<feature type="compositionally biased region" description="Polar residues" evidence="5">
    <location>
        <begin position="64"/>
        <end position="74"/>
    </location>
</feature>
<dbReference type="SMART" id="SM00249">
    <property type="entry name" value="PHD"/>
    <property type="match status" value="2"/>
</dbReference>
<accession>F8Q687</accession>
<evidence type="ECO:0000256" key="5">
    <source>
        <dbReference type="SAM" id="MobiDB-lite"/>
    </source>
</evidence>
<feature type="region of interest" description="Disordered" evidence="5">
    <location>
        <begin position="133"/>
        <end position="191"/>
    </location>
</feature>
<feature type="domain" description="PHD-type" evidence="6">
    <location>
        <begin position="215"/>
        <end position="265"/>
    </location>
</feature>
<feature type="compositionally biased region" description="Low complexity" evidence="5">
    <location>
        <begin position="98"/>
        <end position="110"/>
    </location>
</feature>
<dbReference type="HOGENOM" id="CLU_013898_0_0_1"/>
<dbReference type="Pfam" id="PF00628">
    <property type="entry name" value="PHD"/>
    <property type="match status" value="2"/>
</dbReference>
<dbReference type="STRING" id="936435.F8Q687"/>
<dbReference type="InterPro" id="IPR013083">
    <property type="entry name" value="Znf_RING/FYVE/PHD"/>
</dbReference>
<dbReference type="GO" id="GO:0008270">
    <property type="term" value="F:zinc ion binding"/>
    <property type="evidence" value="ECO:0007669"/>
    <property type="project" value="UniProtKB-KW"/>
</dbReference>
<keyword evidence="2 4" id="KW-0863">Zinc-finger</keyword>
<sequence>MASMAEVPVYMLPGVPVIQPPHLEGLSNPALSTEILPGPPSLLSVQQAAQRRDPKKPAAVVSYLPTSDPGSTYSGLMGPLSGSDVDGPRRKRARVDKSSAAGRAQRASARNLNNTFPASDPVVAEEFIASSTMPAIPDSDPFPVPPDSDGPSNSRANSAPRMEDNATFMSNGKSKTSRKDKGKGKEVEKSQFRVKEESMATLSLSPDPGAGLLNEDHCSACRSLGSLVYCDGCPRAFHLWCLDPPMEAVDLPEGDKWFCPGCTVRKYPPPKPPPSLIAPLIHHAQISLPREYQLPDDIRTFFKDVGAGPKGTYVDTSQVKQPRLNRHGQLEDRDPYRLRDRVGAPVLCFRCGASALPSSVAAATSSSKRARKLTEKALSGTPEVWKSMLSCDYCSLHWHLDCLDPPLASMPPFGKKWMCPNHTDQVLHPKRRTPKQNVTTIDIAKPNQFNNGNIDIVHPQATPVIPKLVMDEVLINGRLYKVPEKVIMLDFWNKVSKDRHPKQREPDLPSDMSSPLTSLSSLDGLEADVPPTTPLPSSFTFDELHVAQMLCGLRHAKSDHGCPLLPSESLKVPKKKTALDKGAQTEPQDPWTVIKPVKETPRSSLMKVSGLFISMVSTLNPIILQRKAPTKPVDEDIRDKSLHNDLDSKNVSSERLSPAPASSKRARISVKSEVEDGRLGLLDKAKDDGSDMTGSAEAEGRVTRSRRKSKPNEKIKEITASMSGTQAATSTASVSSAPTVSPMASTSNITLPVDSAPAPAPALPPAPAPSNSSKPTVSVSQSGTSSTPVLKIRLPPSRLNVANSTSSSISAAPTIALESTHPTPSSIPRASKPSEQKSSDPSLSTSPLAERAESKAPPKQFKRTSRKALRYIV</sequence>
<feature type="region of interest" description="Disordered" evidence="5">
    <location>
        <begin position="46"/>
        <end position="117"/>
    </location>
</feature>
<evidence type="ECO:0000256" key="4">
    <source>
        <dbReference type="PROSITE-ProRule" id="PRU00146"/>
    </source>
</evidence>
<dbReference type="GO" id="GO:0032221">
    <property type="term" value="C:Rpd3S complex"/>
    <property type="evidence" value="ECO:0007669"/>
    <property type="project" value="TreeGrafter"/>
</dbReference>
<feature type="compositionally biased region" description="Low complexity" evidence="5">
    <location>
        <begin position="776"/>
        <end position="789"/>
    </location>
</feature>
<dbReference type="InterPro" id="IPR052819">
    <property type="entry name" value="Chromatin_regulatory_protein"/>
</dbReference>
<reference evidence="8" key="1">
    <citation type="journal article" date="2011" name="Science">
        <title>The plant cell wall-decomposing machinery underlies the functional diversity of forest fungi.</title>
        <authorList>
            <person name="Eastwood D.C."/>
            <person name="Floudas D."/>
            <person name="Binder M."/>
            <person name="Majcherczyk A."/>
            <person name="Schneider P."/>
            <person name="Aerts A."/>
            <person name="Asiegbu F.O."/>
            <person name="Baker S.E."/>
            <person name="Barry K."/>
            <person name="Bendiksby M."/>
            <person name="Blumentritt M."/>
            <person name="Coutinho P.M."/>
            <person name="Cullen D."/>
            <person name="de Vries R.P."/>
            <person name="Gathman A."/>
            <person name="Goodell B."/>
            <person name="Henrissat B."/>
            <person name="Ihrmark K."/>
            <person name="Kauserud H."/>
            <person name="Kohler A."/>
            <person name="LaButti K."/>
            <person name="Lapidus A."/>
            <person name="Lavin J.L."/>
            <person name="Lee Y.-H."/>
            <person name="Lindquist E."/>
            <person name="Lilly W."/>
            <person name="Lucas S."/>
            <person name="Morin E."/>
            <person name="Murat C."/>
            <person name="Oguiza J.A."/>
            <person name="Park J."/>
            <person name="Pisabarro A.G."/>
            <person name="Riley R."/>
            <person name="Rosling A."/>
            <person name="Salamov A."/>
            <person name="Schmidt O."/>
            <person name="Schmutz J."/>
            <person name="Skrede I."/>
            <person name="Stenlid J."/>
            <person name="Wiebenga A."/>
            <person name="Xie X."/>
            <person name="Kuees U."/>
            <person name="Hibbett D.S."/>
            <person name="Hoffmeister D."/>
            <person name="Hoegberg N."/>
            <person name="Martin F."/>
            <person name="Grigoriev I.V."/>
            <person name="Watkinson S.C."/>
        </authorList>
    </citation>
    <scope>NUCLEOTIDE SEQUENCE [LARGE SCALE GENOMIC DNA]</scope>
    <source>
        <strain evidence="8">strain S7.3</strain>
    </source>
</reference>
<evidence type="ECO:0000256" key="2">
    <source>
        <dbReference type="ARBA" id="ARBA00022771"/>
    </source>
</evidence>
<organism evidence="8">
    <name type="scientific">Serpula lacrymans var. lacrymans (strain S7.3)</name>
    <name type="common">Dry rot fungus</name>
    <dbReference type="NCBI Taxonomy" id="936435"/>
    <lineage>
        <taxon>Eukaryota</taxon>
        <taxon>Fungi</taxon>
        <taxon>Dikarya</taxon>
        <taxon>Basidiomycota</taxon>
        <taxon>Agaricomycotina</taxon>
        <taxon>Agaricomycetes</taxon>
        <taxon>Agaricomycetidae</taxon>
        <taxon>Boletales</taxon>
        <taxon>Coniophorineae</taxon>
        <taxon>Serpulaceae</taxon>
        <taxon>Serpula</taxon>
    </lineage>
</organism>
<dbReference type="PANTHER" id="PTHR47636">
    <property type="entry name" value="TRANSCRIPTIONAL REGULATORY PROTEIN RCO1"/>
    <property type="match status" value="1"/>
</dbReference>
<feature type="region of interest" description="Disordered" evidence="5">
    <location>
        <begin position="628"/>
        <end position="873"/>
    </location>
</feature>
<feature type="compositionally biased region" description="Basic and acidic residues" evidence="5">
    <location>
        <begin position="177"/>
        <end position="191"/>
    </location>
</feature>
<evidence type="ECO:0000313" key="7">
    <source>
        <dbReference type="EMBL" id="EGN96125.1"/>
    </source>
</evidence>
<keyword evidence="8" id="KW-1185">Reference proteome</keyword>
<feature type="compositionally biased region" description="Low complexity" evidence="5">
    <location>
        <begin position="719"/>
        <end position="747"/>
    </location>
</feature>
<dbReference type="PROSITE" id="PS50016">
    <property type="entry name" value="ZF_PHD_2"/>
    <property type="match status" value="1"/>
</dbReference>
<feature type="compositionally biased region" description="Basic and acidic residues" evidence="5">
    <location>
        <begin position="498"/>
        <end position="507"/>
    </location>
</feature>
<keyword evidence="1" id="KW-0479">Metal-binding</keyword>
<feature type="compositionally biased region" description="Pro residues" evidence="5">
    <location>
        <begin position="758"/>
        <end position="768"/>
    </location>
</feature>
<feature type="compositionally biased region" description="Basic and acidic residues" evidence="5">
    <location>
        <begin position="670"/>
        <end position="689"/>
    </location>
</feature>
<dbReference type="CDD" id="cd15534">
    <property type="entry name" value="PHD2_PHF12_Rco1"/>
    <property type="match status" value="1"/>
</dbReference>
<dbReference type="SUPFAM" id="SSF57903">
    <property type="entry name" value="FYVE/PHD zinc finger"/>
    <property type="match status" value="2"/>
</dbReference>
<evidence type="ECO:0000313" key="8">
    <source>
        <dbReference type="Proteomes" id="UP000008063"/>
    </source>
</evidence>
<proteinExistence type="predicted"/>
<dbReference type="EMBL" id="GL945484">
    <property type="protein sequence ID" value="EGN96125.1"/>
    <property type="molecule type" value="Genomic_DNA"/>
</dbReference>
<dbReference type="OrthoDB" id="5876363at2759"/>
<dbReference type="InterPro" id="IPR019786">
    <property type="entry name" value="Zinc_finger_PHD-type_CS"/>
</dbReference>
<evidence type="ECO:0000256" key="1">
    <source>
        <dbReference type="ARBA" id="ARBA00022723"/>
    </source>
</evidence>
<dbReference type="InterPro" id="IPR001965">
    <property type="entry name" value="Znf_PHD"/>
</dbReference>
<feature type="compositionally biased region" description="Low complexity" evidence="5">
    <location>
        <begin position="802"/>
        <end position="816"/>
    </location>
</feature>
<dbReference type="PANTHER" id="PTHR47636:SF1">
    <property type="entry name" value="TRANSCRIPTIONAL REGULATORY PROTEIN RCO1"/>
    <property type="match status" value="1"/>
</dbReference>
<gene>
    <name evidence="7" type="ORF">SERLA73DRAFT_170540</name>
</gene>
<evidence type="ECO:0000256" key="3">
    <source>
        <dbReference type="ARBA" id="ARBA00022833"/>
    </source>
</evidence>
<dbReference type="OMA" id="SAGAHNE"/>
<feature type="compositionally biased region" description="Basic and acidic residues" evidence="5">
    <location>
        <begin position="632"/>
        <end position="648"/>
    </location>
</feature>
<dbReference type="InterPro" id="IPR019787">
    <property type="entry name" value="Znf_PHD-finger"/>
</dbReference>
<name>F8Q687_SERL3</name>
<dbReference type="Proteomes" id="UP000008063">
    <property type="component" value="Unassembled WGS sequence"/>
</dbReference>
<feature type="compositionally biased region" description="Basic residues" evidence="5">
    <location>
        <begin position="860"/>
        <end position="873"/>
    </location>
</feature>
<dbReference type="InterPro" id="IPR011011">
    <property type="entry name" value="Znf_FYVE_PHD"/>
</dbReference>
<dbReference type="InParanoid" id="F8Q687"/>
<protein>
    <recommendedName>
        <fullName evidence="6">PHD-type domain-containing protein</fullName>
    </recommendedName>
</protein>
<feature type="region of interest" description="Disordered" evidence="5">
    <location>
        <begin position="498"/>
        <end position="529"/>
    </location>
</feature>
<dbReference type="GO" id="GO:0006357">
    <property type="term" value="P:regulation of transcription by RNA polymerase II"/>
    <property type="evidence" value="ECO:0007669"/>
    <property type="project" value="TreeGrafter"/>
</dbReference>
<feature type="compositionally biased region" description="Low complexity" evidence="5">
    <location>
        <begin position="509"/>
        <end position="524"/>
    </location>
</feature>
<keyword evidence="3" id="KW-0862">Zinc</keyword>
<dbReference type="AlphaFoldDB" id="F8Q687"/>
<dbReference type="Gene3D" id="3.30.40.10">
    <property type="entry name" value="Zinc/RING finger domain, C3HC4 (zinc finger)"/>
    <property type="match status" value="2"/>
</dbReference>
<evidence type="ECO:0000259" key="6">
    <source>
        <dbReference type="PROSITE" id="PS50016"/>
    </source>
</evidence>
<dbReference type="PROSITE" id="PS01359">
    <property type="entry name" value="ZF_PHD_1"/>
    <property type="match status" value="1"/>
</dbReference>